<keyword evidence="2" id="KW-1185">Reference proteome</keyword>
<dbReference type="Proteomes" id="UP000252731">
    <property type="component" value="Unassembled WGS sequence"/>
</dbReference>
<name>A0A366JU99_CYTFI</name>
<comment type="caution">
    <text evidence="1">The sequence shown here is derived from an EMBL/GenBank/DDBJ whole genome shotgun (WGS) entry which is preliminary data.</text>
</comment>
<dbReference type="EMBL" id="QNSF01000008">
    <property type="protein sequence ID" value="RBP91539.1"/>
    <property type="molecule type" value="Genomic_DNA"/>
</dbReference>
<reference evidence="1 2" key="1">
    <citation type="submission" date="2018-06" db="EMBL/GenBank/DDBJ databases">
        <title>Freshwater and sediment microbial communities from various areas in North America, analyzing microbe dynamics in response to fracking.</title>
        <authorList>
            <person name="Lamendella R."/>
        </authorList>
    </citation>
    <scope>NUCLEOTIDE SEQUENCE [LARGE SCALE GENOMIC DNA]</scope>
    <source>
        <strain evidence="1 2">14_TX</strain>
    </source>
</reference>
<evidence type="ECO:0000313" key="2">
    <source>
        <dbReference type="Proteomes" id="UP000252731"/>
    </source>
</evidence>
<dbReference type="AlphaFoldDB" id="A0A366JU99"/>
<organism evidence="1 2">
    <name type="scientific">Cytobacillus firmus</name>
    <name type="common">Bacillus firmus</name>
    <dbReference type="NCBI Taxonomy" id="1399"/>
    <lineage>
        <taxon>Bacteria</taxon>
        <taxon>Bacillati</taxon>
        <taxon>Bacillota</taxon>
        <taxon>Bacilli</taxon>
        <taxon>Bacillales</taxon>
        <taxon>Bacillaceae</taxon>
        <taxon>Cytobacillus</taxon>
    </lineage>
</organism>
<gene>
    <name evidence="1" type="ORF">DFO70_108331</name>
</gene>
<accession>A0A366JU99</accession>
<evidence type="ECO:0000313" key="1">
    <source>
        <dbReference type="EMBL" id="RBP91539.1"/>
    </source>
</evidence>
<sequence>MSNIQKNRRDTILFLADNGMTDEEICNELNITLKEYKIALNEEDVISDTMDYLY</sequence>
<proteinExistence type="predicted"/>
<protein>
    <submittedName>
        <fullName evidence="1">Uncharacterized protein</fullName>
    </submittedName>
</protein>
<dbReference type="RefSeq" id="WP_166672529.1">
    <property type="nucleotide sequence ID" value="NZ_QNSF01000008.1"/>
</dbReference>